<dbReference type="SUPFAM" id="SSF103473">
    <property type="entry name" value="MFS general substrate transporter"/>
    <property type="match status" value="1"/>
</dbReference>
<evidence type="ECO:0008006" key="4">
    <source>
        <dbReference type="Google" id="ProtNLM"/>
    </source>
</evidence>
<feature type="transmembrane region" description="Helical" evidence="1">
    <location>
        <begin position="123"/>
        <end position="144"/>
    </location>
</feature>
<organism evidence="2 3">
    <name type="scientific">Corynebacterium mastitidis</name>
    <dbReference type="NCBI Taxonomy" id="161890"/>
    <lineage>
        <taxon>Bacteria</taxon>
        <taxon>Bacillati</taxon>
        <taxon>Actinomycetota</taxon>
        <taxon>Actinomycetes</taxon>
        <taxon>Mycobacteriales</taxon>
        <taxon>Corynebacteriaceae</taxon>
        <taxon>Corynebacterium</taxon>
    </lineage>
</organism>
<gene>
    <name evidence="2" type="ORF">V5S96_03815</name>
</gene>
<dbReference type="EMBL" id="JBAHVJ010000003">
    <property type="protein sequence ID" value="MEJ4099490.1"/>
    <property type="molecule type" value="Genomic_DNA"/>
</dbReference>
<keyword evidence="1" id="KW-1133">Transmembrane helix</keyword>
<keyword evidence="1" id="KW-0812">Transmembrane</keyword>
<sequence length="274" mass="29099">MVLVVPRGEFKKSQPLVKNNSFDMFGQLGTVFCLGAIFSAISILRVGYLFAGSFLLLLACSVVMVLVMRKPGENRLLDRETFGTPLRVLYSVAPVLFSLGFWCLLVSVPAIATDTLLLSPVQAGLLVAPLGLGLFAAGIIPTPLSRVSSIATRFSICFVGMGVFFLCGSLVHNTVLVVLCMVCASFFAGWLNPDVARAYIQVSPVDRAGTAAGISSTMRQLGFGAGIVFLGVSATPGEASSLHGALGYILTFSSMICFLAALIFFVYSIRTRNS</sequence>
<dbReference type="Proteomes" id="UP001359781">
    <property type="component" value="Unassembled WGS sequence"/>
</dbReference>
<evidence type="ECO:0000256" key="1">
    <source>
        <dbReference type="SAM" id="Phobius"/>
    </source>
</evidence>
<name>A0ABU8NX92_9CORY</name>
<protein>
    <recommendedName>
        <fullName evidence="4">Major facilitator superfamily (MFS) profile domain-containing protein</fullName>
    </recommendedName>
</protein>
<accession>A0ABU8NX92</accession>
<dbReference type="InterPro" id="IPR036259">
    <property type="entry name" value="MFS_trans_sf"/>
</dbReference>
<feature type="transmembrane region" description="Helical" evidence="1">
    <location>
        <begin position="88"/>
        <end position="111"/>
    </location>
</feature>
<keyword evidence="3" id="KW-1185">Reference proteome</keyword>
<dbReference type="RefSeq" id="WP_337889346.1">
    <property type="nucleotide sequence ID" value="NZ_JBAHVI010000001.1"/>
</dbReference>
<evidence type="ECO:0000313" key="2">
    <source>
        <dbReference type="EMBL" id="MEJ4099490.1"/>
    </source>
</evidence>
<reference evidence="2 3" key="1">
    <citation type="submission" date="2024-02" db="EMBL/GenBank/DDBJ databases">
        <title>Whole genome sequencing and characterization of Corynebacterium isolated from the ocular surface of dry eye disease sufferers.</title>
        <authorList>
            <person name="Naqvi M."/>
        </authorList>
    </citation>
    <scope>NUCLEOTIDE SEQUENCE [LARGE SCALE GENOMIC DNA]</scope>
    <source>
        <strain evidence="2 3">PCRF</strain>
    </source>
</reference>
<proteinExistence type="predicted"/>
<comment type="caution">
    <text evidence="2">The sequence shown here is derived from an EMBL/GenBank/DDBJ whole genome shotgun (WGS) entry which is preliminary data.</text>
</comment>
<dbReference type="Gene3D" id="1.20.1250.20">
    <property type="entry name" value="MFS general substrate transporter like domains"/>
    <property type="match status" value="1"/>
</dbReference>
<feature type="transmembrane region" description="Helical" evidence="1">
    <location>
        <begin position="156"/>
        <end position="187"/>
    </location>
</feature>
<feature type="transmembrane region" description="Helical" evidence="1">
    <location>
        <begin position="245"/>
        <end position="269"/>
    </location>
</feature>
<feature type="transmembrane region" description="Helical" evidence="1">
    <location>
        <begin position="21"/>
        <end position="41"/>
    </location>
</feature>
<feature type="transmembrane region" description="Helical" evidence="1">
    <location>
        <begin position="47"/>
        <end position="67"/>
    </location>
</feature>
<evidence type="ECO:0000313" key="3">
    <source>
        <dbReference type="Proteomes" id="UP001359781"/>
    </source>
</evidence>
<keyword evidence="1" id="KW-0472">Membrane</keyword>